<dbReference type="InterPro" id="IPR038396">
    <property type="entry name" value="SpoIIAA-like_sf"/>
</dbReference>
<protein>
    <submittedName>
        <fullName evidence="1">STAS/SEC14 domain-containing protein</fullName>
    </submittedName>
    <submittedName>
        <fullName evidence="2">SpoIIAA-like protein</fullName>
    </submittedName>
</protein>
<dbReference type="SUPFAM" id="SSF52091">
    <property type="entry name" value="SpoIIaa-like"/>
    <property type="match status" value="2"/>
</dbReference>
<gene>
    <name evidence="2" type="ORF">EV657_10354</name>
    <name evidence="1" type="ORF">JMJ92_20345</name>
</gene>
<evidence type="ECO:0000313" key="4">
    <source>
        <dbReference type="Proteomes" id="UP000635853"/>
    </source>
</evidence>
<reference evidence="1" key="3">
    <citation type="submission" date="2021-01" db="EMBL/GenBank/DDBJ databases">
        <authorList>
            <person name="Guzman M.S."/>
        </authorList>
    </citation>
    <scope>NUCLEOTIDE SEQUENCE</scope>
    <source>
        <strain evidence="1">AB19</strain>
    </source>
</reference>
<reference evidence="2 3" key="1">
    <citation type="submission" date="2019-03" db="EMBL/GenBank/DDBJ databases">
        <title>Genomic Encyclopedia of Type Strains, Phase IV (KMG-IV): sequencing the most valuable type-strain genomes for metagenomic binning, comparative biology and taxonomic classification.</title>
        <authorList>
            <person name="Goeker M."/>
        </authorList>
    </citation>
    <scope>NUCLEOTIDE SEQUENCE [LARGE SCALE GENOMIC DNA]</scope>
    <source>
        <strain evidence="2 3">JA181</strain>
    </source>
</reference>
<dbReference type="EMBL" id="JAESIL010000151">
    <property type="protein sequence ID" value="MBL3580472.1"/>
    <property type="molecule type" value="Genomic_DNA"/>
</dbReference>
<proteinExistence type="predicted"/>
<dbReference type="Pfam" id="PF11964">
    <property type="entry name" value="SpoIIAA-like"/>
    <property type="match status" value="2"/>
</dbReference>
<evidence type="ECO:0000313" key="1">
    <source>
        <dbReference type="EMBL" id="MBL3580472.1"/>
    </source>
</evidence>
<dbReference type="Gene3D" id="3.40.50.10600">
    <property type="entry name" value="SpoIIaa-like domains"/>
    <property type="match status" value="2"/>
</dbReference>
<organism evidence="2 3">
    <name type="scientific">Rhodovulum visakhapatnamense</name>
    <dbReference type="NCBI Taxonomy" id="364297"/>
    <lineage>
        <taxon>Bacteria</taxon>
        <taxon>Pseudomonadati</taxon>
        <taxon>Pseudomonadota</taxon>
        <taxon>Alphaproteobacteria</taxon>
        <taxon>Rhodobacterales</taxon>
        <taxon>Paracoccaceae</taxon>
        <taxon>Rhodovulum</taxon>
    </lineage>
</organism>
<dbReference type="Proteomes" id="UP000295484">
    <property type="component" value="Unassembled WGS sequence"/>
</dbReference>
<dbReference type="AlphaFoldDB" id="A0A4R8G6N8"/>
<evidence type="ECO:0000313" key="3">
    <source>
        <dbReference type="Proteomes" id="UP000295484"/>
    </source>
</evidence>
<reference evidence="4" key="2">
    <citation type="submission" date="2021-01" db="EMBL/GenBank/DDBJ databases">
        <title>Draft genomes of Rhodovulum sulfidophilum.</title>
        <authorList>
            <person name="Guzman M.S."/>
        </authorList>
    </citation>
    <scope>NUCLEOTIDE SEQUENCE [LARGE SCALE GENOMIC DNA]</scope>
    <source>
        <strain evidence="4">AB19</strain>
    </source>
</reference>
<accession>A0A4R8G6N8</accession>
<name>A0A4R8G6N8_9RHOB</name>
<dbReference type="Proteomes" id="UP000635853">
    <property type="component" value="Unassembled WGS sequence"/>
</dbReference>
<comment type="caution">
    <text evidence="2">The sequence shown here is derived from an EMBL/GenBank/DDBJ whole genome shotgun (WGS) entry which is preliminary data.</text>
</comment>
<evidence type="ECO:0000313" key="2">
    <source>
        <dbReference type="EMBL" id="TDX32485.1"/>
    </source>
</evidence>
<dbReference type="EMBL" id="SOEB01000003">
    <property type="protein sequence ID" value="TDX32485.1"/>
    <property type="molecule type" value="Genomic_DNA"/>
</dbReference>
<keyword evidence="4" id="KW-1185">Reference proteome</keyword>
<sequence>MIDITEETAEGLLEIRATGRVTEQDYETVLIPAVTRARDWGVPVRLLYQIGPDFDGYSPGALLADARLGLKHWRGFEKIAVVTDNDKIEAGVRMFGFTLPCPVRTFDLDKRDEARLWLRESLGALHVEEIGEDALEVQLIGRLDSASYKARTPDLDAYGAAHDRYRLMVDLRRFEGWQGPAAVGEHLGLIRHHRRQPYRIAVVGDKSWMKLAETVLPMVLDAKTKYFDEDDYPAARAWLLA</sequence>
<dbReference type="InterPro" id="IPR021866">
    <property type="entry name" value="SpoIIAA-like"/>
</dbReference>
<dbReference type="InterPro" id="IPR036513">
    <property type="entry name" value="STAS_dom_sf"/>
</dbReference>
<dbReference type="RefSeq" id="WP_075786019.1">
    <property type="nucleotide sequence ID" value="NZ_JAESIL010000151.1"/>
</dbReference>